<feature type="binding site" evidence="8">
    <location>
        <position position="463"/>
    </location>
    <ligand>
        <name>Zn(2+)</name>
        <dbReference type="ChEBI" id="CHEBI:29105"/>
    </ligand>
</feature>
<feature type="compositionally biased region" description="Acidic residues" evidence="9">
    <location>
        <begin position="343"/>
        <end position="386"/>
    </location>
</feature>
<dbReference type="InterPro" id="IPR036283">
    <property type="entry name" value="NOB1_Zf-like_sf"/>
</dbReference>
<evidence type="ECO:0000256" key="9">
    <source>
        <dbReference type="SAM" id="MobiDB-lite"/>
    </source>
</evidence>
<evidence type="ECO:0000256" key="7">
    <source>
        <dbReference type="ARBA" id="ARBA00023242"/>
    </source>
</evidence>
<feature type="compositionally biased region" description="Low complexity" evidence="9">
    <location>
        <begin position="245"/>
        <end position="258"/>
    </location>
</feature>
<proteinExistence type="inferred from homology"/>
<dbReference type="PANTHER" id="PTHR12814:SF2">
    <property type="entry name" value="RNA-BINDING PROTEIN NOB1"/>
    <property type="match status" value="1"/>
</dbReference>
<dbReference type="InterPro" id="IPR039907">
    <property type="entry name" value="NOB1"/>
</dbReference>
<dbReference type="PIRSF" id="PIRSF037125">
    <property type="entry name" value="D-site_20S_pre-rRNA_nuclease"/>
    <property type="match status" value="1"/>
</dbReference>
<dbReference type="GeneID" id="66052079"/>
<dbReference type="Pfam" id="PF08772">
    <property type="entry name" value="Zn_ribbon_NOB1"/>
    <property type="match status" value="1"/>
</dbReference>
<organism evidence="12 13">
    <name type="scientific">Chlamydomonas reinhardtii</name>
    <name type="common">Chlamydomonas smithii</name>
    <dbReference type="NCBI Taxonomy" id="3055"/>
    <lineage>
        <taxon>Eukaryota</taxon>
        <taxon>Viridiplantae</taxon>
        <taxon>Chlorophyta</taxon>
        <taxon>core chlorophytes</taxon>
        <taxon>Chlorophyceae</taxon>
        <taxon>CS clade</taxon>
        <taxon>Chlamydomonadales</taxon>
        <taxon>Chlamydomonadaceae</taxon>
        <taxon>Chlamydomonas</taxon>
    </lineage>
</organism>
<evidence type="ECO:0000313" key="12">
    <source>
        <dbReference type="EMBL" id="PNW88489.1"/>
    </source>
</evidence>
<keyword evidence="13" id="KW-1185">Reference proteome</keyword>
<dbReference type="Gene3D" id="3.40.50.1010">
    <property type="entry name" value="5'-nuclease"/>
    <property type="match status" value="1"/>
</dbReference>
<name>A0A2K3E6R8_CHLRE</name>
<dbReference type="GO" id="GO:0016787">
    <property type="term" value="F:hydrolase activity"/>
    <property type="evidence" value="ECO:0007669"/>
    <property type="project" value="UniProtKB-KW"/>
</dbReference>
<dbReference type="Pfam" id="PF17146">
    <property type="entry name" value="PIN_6"/>
    <property type="match status" value="1"/>
</dbReference>
<dbReference type="CDD" id="cd09876">
    <property type="entry name" value="PIN_Nob1-like"/>
    <property type="match status" value="1"/>
</dbReference>
<keyword evidence="7" id="KW-0539">Nucleus</keyword>
<evidence type="ECO:0008006" key="14">
    <source>
        <dbReference type="Google" id="ProtNLM"/>
    </source>
</evidence>
<dbReference type="InterPro" id="IPR014881">
    <property type="entry name" value="NOB1_Zn-bd"/>
</dbReference>
<dbReference type="STRING" id="3055.A0A2K3E6R8"/>
<evidence type="ECO:0000259" key="10">
    <source>
        <dbReference type="Pfam" id="PF08772"/>
    </source>
</evidence>
<feature type="domain" description="Ribonuclease PIN" evidence="11">
    <location>
        <begin position="30"/>
        <end position="115"/>
    </location>
</feature>
<feature type="binding site" evidence="8">
    <location>
        <position position="460"/>
    </location>
    <ligand>
        <name>Zn(2+)</name>
        <dbReference type="ChEBI" id="CHEBI:29105"/>
    </ligand>
</feature>
<dbReference type="Gene3D" id="6.20.210.10">
    <property type="entry name" value="Nin one binding (NOB1), Zn-ribbon-like"/>
    <property type="match status" value="1"/>
</dbReference>
<dbReference type="InterPro" id="IPR017117">
    <property type="entry name" value="Nob1_euk"/>
</dbReference>
<dbReference type="RefSeq" id="XP_042928564.1">
    <property type="nucleotide sequence ID" value="XM_043058650.1"/>
</dbReference>
<dbReference type="PANTHER" id="PTHR12814">
    <property type="entry name" value="RNA-BINDING PROTEIN NOB1"/>
    <property type="match status" value="1"/>
</dbReference>
<dbReference type="InParanoid" id="A0A2K3E6R8"/>
<evidence type="ECO:0000313" key="13">
    <source>
        <dbReference type="Proteomes" id="UP000006906"/>
    </source>
</evidence>
<dbReference type="GO" id="GO:0005737">
    <property type="term" value="C:cytoplasm"/>
    <property type="evidence" value="ECO:0007669"/>
    <property type="project" value="UniProtKB-ARBA"/>
</dbReference>
<reference evidence="12 13" key="1">
    <citation type="journal article" date="2007" name="Science">
        <title>The Chlamydomonas genome reveals the evolution of key animal and plant functions.</title>
        <authorList>
            <person name="Merchant S.S."/>
            <person name="Prochnik S.E."/>
            <person name="Vallon O."/>
            <person name="Harris E.H."/>
            <person name="Karpowicz S.J."/>
            <person name="Witman G.B."/>
            <person name="Terry A."/>
            <person name="Salamov A."/>
            <person name="Fritz-Laylin L.K."/>
            <person name="Marechal-Drouard L."/>
            <person name="Marshall W.F."/>
            <person name="Qu L.H."/>
            <person name="Nelson D.R."/>
            <person name="Sanderfoot A.A."/>
            <person name="Spalding M.H."/>
            <person name="Kapitonov V.V."/>
            <person name="Ren Q."/>
            <person name="Ferris P."/>
            <person name="Lindquist E."/>
            <person name="Shapiro H."/>
            <person name="Lucas S.M."/>
            <person name="Grimwood J."/>
            <person name="Schmutz J."/>
            <person name="Cardol P."/>
            <person name="Cerutti H."/>
            <person name="Chanfreau G."/>
            <person name="Chen C.L."/>
            <person name="Cognat V."/>
            <person name="Croft M.T."/>
            <person name="Dent R."/>
            <person name="Dutcher S."/>
            <person name="Fernandez E."/>
            <person name="Fukuzawa H."/>
            <person name="Gonzalez-Ballester D."/>
            <person name="Gonzalez-Halphen D."/>
            <person name="Hallmann A."/>
            <person name="Hanikenne M."/>
            <person name="Hippler M."/>
            <person name="Inwood W."/>
            <person name="Jabbari K."/>
            <person name="Kalanon M."/>
            <person name="Kuras R."/>
            <person name="Lefebvre P.A."/>
            <person name="Lemaire S.D."/>
            <person name="Lobanov A.V."/>
            <person name="Lohr M."/>
            <person name="Manuell A."/>
            <person name="Meier I."/>
            <person name="Mets L."/>
            <person name="Mittag M."/>
            <person name="Mittelmeier T."/>
            <person name="Moroney J.V."/>
            <person name="Moseley J."/>
            <person name="Napoli C."/>
            <person name="Nedelcu A.M."/>
            <person name="Niyogi K."/>
            <person name="Novoselov S.V."/>
            <person name="Paulsen I.T."/>
            <person name="Pazour G."/>
            <person name="Purton S."/>
            <person name="Ral J.P."/>
            <person name="Riano-Pachon D.M."/>
            <person name="Riekhof W."/>
            <person name="Rymarquis L."/>
            <person name="Schroda M."/>
            <person name="Stern D."/>
            <person name="Umen J."/>
            <person name="Willows R."/>
            <person name="Wilson N."/>
            <person name="Zimmer S.L."/>
            <person name="Allmer J."/>
            <person name="Balk J."/>
            <person name="Bisova K."/>
            <person name="Chen C.J."/>
            <person name="Elias M."/>
            <person name="Gendler K."/>
            <person name="Hauser C."/>
            <person name="Lamb M.R."/>
            <person name="Ledford H."/>
            <person name="Long J.C."/>
            <person name="Minagawa J."/>
            <person name="Page M.D."/>
            <person name="Pan J."/>
            <person name="Pootakham W."/>
            <person name="Roje S."/>
            <person name="Rose A."/>
            <person name="Stahlberg E."/>
            <person name="Terauchi A.M."/>
            <person name="Yang P."/>
            <person name="Ball S."/>
            <person name="Bowler C."/>
            <person name="Dieckmann C.L."/>
            <person name="Gladyshev V.N."/>
            <person name="Green P."/>
            <person name="Jorgensen R."/>
            <person name="Mayfield S."/>
            <person name="Mueller-Roeber B."/>
            <person name="Rajamani S."/>
            <person name="Sayre R.T."/>
            <person name="Brokstein P."/>
            <person name="Dubchak I."/>
            <person name="Goodstein D."/>
            <person name="Hornick L."/>
            <person name="Huang Y.W."/>
            <person name="Jhaveri J."/>
            <person name="Luo Y."/>
            <person name="Martinez D."/>
            <person name="Ngau W.C."/>
            <person name="Otillar B."/>
            <person name="Poliakov A."/>
            <person name="Porter A."/>
            <person name="Szajkowski L."/>
            <person name="Werner G."/>
            <person name="Zhou K."/>
            <person name="Grigoriev I.V."/>
            <person name="Rokhsar D.S."/>
            <person name="Grossman A.R."/>
        </authorList>
    </citation>
    <scope>NUCLEOTIDE SEQUENCE [LARGE SCALE GENOMIC DNA]</scope>
    <source>
        <strain evidence="13">CC-503</strain>
    </source>
</reference>
<feature type="compositionally biased region" description="Low complexity" evidence="9">
    <location>
        <begin position="306"/>
        <end position="342"/>
    </location>
</feature>
<evidence type="ECO:0000256" key="5">
    <source>
        <dbReference type="ARBA" id="ARBA00022801"/>
    </source>
</evidence>
<feature type="compositionally biased region" description="Polar residues" evidence="9">
    <location>
        <begin position="583"/>
        <end position="592"/>
    </location>
</feature>
<feature type="binding site" evidence="8">
    <location>
        <position position="475"/>
    </location>
    <ligand>
        <name>Zn(2+)</name>
        <dbReference type="ChEBI" id="CHEBI:29105"/>
    </ligand>
</feature>
<accession>A0A2K3E6R8</accession>
<dbReference type="OMA" id="YMLQRAT"/>
<evidence type="ECO:0000256" key="8">
    <source>
        <dbReference type="PIRSR" id="PIRSR037125-1"/>
    </source>
</evidence>
<keyword evidence="4 8" id="KW-0479">Metal-binding</keyword>
<gene>
    <name evidence="12" type="ORF">CHLRE_01g031750v5</name>
</gene>
<dbReference type="Gramene" id="PNW88489">
    <property type="protein sequence ID" value="PNW88489"/>
    <property type="gene ID" value="CHLRE_01g031750v5"/>
</dbReference>
<feature type="compositionally biased region" description="Basic residues" evidence="9">
    <location>
        <begin position="291"/>
        <end position="304"/>
    </location>
</feature>
<evidence type="ECO:0000256" key="2">
    <source>
        <dbReference type="ARBA" id="ARBA00005858"/>
    </source>
</evidence>
<feature type="domain" description="Nin one binding (NOB1) Zn-ribbon-like" evidence="10">
    <location>
        <begin position="450"/>
        <end position="519"/>
    </location>
</feature>
<evidence type="ECO:0000256" key="6">
    <source>
        <dbReference type="ARBA" id="ARBA00022833"/>
    </source>
</evidence>
<feature type="region of interest" description="Disordered" evidence="9">
    <location>
        <begin position="1"/>
        <end position="21"/>
    </location>
</feature>
<feature type="compositionally biased region" description="Acidic residues" evidence="9">
    <location>
        <begin position="267"/>
        <end position="282"/>
    </location>
</feature>
<dbReference type="KEGG" id="cre:CHLRE_01g031750v5"/>
<dbReference type="GO" id="GO:0030688">
    <property type="term" value="C:preribosome, small subunit precursor"/>
    <property type="evidence" value="ECO:0000318"/>
    <property type="project" value="GO_Central"/>
</dbReference>
<feature type="compositionally biased region" description="Low complexity" evidence="9">
    <location>
        <begin position="12"/>
        <end position="21"/>
    </location>
</feature>
<feature type="region of interest" description="Disordered" evidence="9">
    <location>
        <begin position="538"/>
        <end position="603"/>
    </location>
</feature>
<dbReference type="OrthoDB" id="446759at2759"/>
<comment type="similarity">
    <text evidence="2">Belongs to the NOB1 family.</text>
</comment>
<dbReference type="GO" id="GO:0004521">
    <property type="term" value="F:RNA endonuclease activity"/>
    <property type="evidence" value="ECO:0000318"/>
    <property type="project" value="GO_Central"/>
</dbReference>
<feature type="region of interest" description="Disordered" evidence="9">
    <location>
        <begin position="240"/>
        <end position="396"/>
    </location>
</feature>
<evidence type="ECO:0000259" key="11">
    <source>
        <dbReference type="Pfam" id="PF17146"/>
    </source>
</evidence>
<dbReference type="GO" id="GO:0031981">
    <property type="term" value="C:nuclear lumen"/>
    <property type="evidence" value="ECO:0007669"/>
    <property type="project" value="UniProtKB-ARBA"/>
</dbReference>
<dbReference type="SUPFAM" id="SSF144206">
    <property type="entry name" value="NOB1 zinc finger-like"/>
    <property type="match status" value="1"/>
</dbReference>
<dbReference type="Proteomes" id="UP000006906">
    <property type="component" value="Chromosome 1"/>
</dbReference>
<dbReference type="EMBL" id="CM008962">
    <property type="protein sequence ID" value="PNW88489.1"/>
    <property type="molecule type" value="Genomic_DNA"/>
</dbReference>
<comment type="subcellular location">
    <subcellularLocation>
        <location evidence="1">Nucleus</location>
    </subcellularLocation>
</comment>
<dbReference type="AlphaFoldDB" id="A0A2K3E6R8"/>
<keyword evidence="5" id="KW-0378">Hydrolase</keyword>
<evidence type="ECO:0000256" key="3">
    <source>
        <dbReference type="ARBA" id="ARBA00022722"/>
    </source>
</evidence>
<protein>
    <recommendedName>
        <fullName evidence="14">RNA-binding protein NOB1</fullName>
    </recommendedName>
</protein>
<evidence type="ECO:0000256" key="4">
    <source>
        <dbReference type="ARBA" id="ARBA00022723"/>
    </source>
</evidence>
<sequence>MSWAAVAGRQSAAPAPVDAPAPTAEERVAVVDANALISGLRLENLADRFCTIPEVLAEVRDKQARTFLSTLPFSLDVREPEEESLKAVQRFARETGDIHSLSTVDVKLLALAHSLEVAANGQANLREHPVQVRTRQKHKSRPRQLPGWGTVPNPEDWKVVDEAPEDMLTNATGPDQSRIIAAVQSLTLDGAVEAPPALPPPPALTTSTAPPAAGSFGAAVAAAAAAGGAGAAAAAPALVPPPAQPSASQAVQQAPAQGEPVTSGHGEDDDEEDEDEDDEDDGWCTAAKSRNAARRKSRKERRHAAWLEAQQQQQAKQPPQAGAAAPAPAAAAAEGAPPAAEGAEGESEGEDEEVEMEEHEGVELVTDDGEDEGEEGEGEGEGEEGAPSEAGTAATTAATTTTAAAGGLELVDELLPNTTSNVFTVTADFAMQNVMLQMGLRLVTRDGKQITRVSRWALRCSACYFVTKEAGRLFCPRCGNMTMDKVEVTVGPGGAEFFGVRKKFILRGTRYSLPKPKGGRLAVRNPILREDVLLARQAGNRRGGNKPQAAGELDPFAPEYGTETWHQAGGGRGGGKGLPRQLHLTSWKNNPNEVKAQRKSRRK</sequence>
<feature type="compositionally biased region" description="Low complexity" evidence="9">
    <location>
        <begin position="387"/>
        <end position="396"/>
    </location>
</feature>
<feature type="compositionally biased region" description="Gly residues" evidence="9">
    <location>
        <begin position="568"/>
        <end position="577"/>
    </location>
</feature>
<keyword evidence="3" id="KW-0540">Nuclease</keyword>
<dbReference type="FunFam" id="3.40.50.1010:FF:000020">
    <property type="entry name" value="20S-pre-rRNA D-site endonuclease NOB1"/>
    <property type="match status" value="1"/>
</dbReference>
<feature type="binding site" evidence="8">
    <location>
        <position position="478"/>
    </location>
    <ligand>
        <name>Zn(2+)</name>
        <dbReference type="ChEBI" id="CHEBI:29105"/>
    </ligand>
</feature>
<dbReference type="FunCoup" id="A0A2K3E6R8">
    <property type="interactions" value="1959"/>
</dbReference>
<keyword evidence="6 8" id="KW-0862">Zinc</keyword>
<evidence type="ECO:0000256" key="1">
    <source>
        <dbReference type="ARBA" id="ARBA00004123"/>
    </source>
</evidence>
<dbReference type="GO" id="GO:0046872">
    <property type="term" value="F:metal ion binding"/>
    <property type="evidence" value="ECO:0007669"/>
    <property type="project" value="UniProtKB-KW"/>
</dbReference>
<dbReference type="InterPro" id="IPR033411">
    <property type="entry name" value="Ribonuclease_PIN"/>
</dbReference>
<dbReference type="GO" id="GO:0030490">
    <property type="term" value="P:maturation of SSU-rRNA"/>
    <property type="evidence" value="ECO:0000318"/>
    <property type="project" value="GO_Central"/>
</dbReference>